<reference evidence="3" key="1">
    <citation type="journal article" date="2017" name="Genome Biol.">
        <title>Comparative genomics reveals high biological diversity and specific adaptations in the industrially and medically important fungal genus Aspergillus.</title>
        <authorList>
            <person name="de Vries R.P."/>
            <person name="Riley R."/>
            <person name="Wiebenga A."/>
            <person name="Aguilar-Osorio G."/>
            <person name="Amillis S."/>
            <person name="Uchima C.A."/>
            <person name="Anderluh G."/>
            <person name="Asadollahi M."/>
            <person name="Askin M."/>
            <person name="Barry K."/>
            <person name="Battaglia E."/>
            <person name="Bayram O."/>
            <person name="Benocci T."/>
            <person name="Braus-Stromeyer S.A."/>
            <person name="Caldana C."/>
            <person name="Canovas D."/>
            <person name="Cerqueira G.C."/>
            <person name="Chen F."/>
            <person name="Chen W."/>
            <person name="Choi C."/>
            <person name="Clum A."/>
            <person name="Dos Santos R.A."/>
            <person name="Damasio A.R."/>
            <person name="Diallinas G."/>
            <person name="Emri T."/>
            <person name="Fekete E."/>
            <person name="Flipphi M."/>
            <person name="Freyberg S."/>
            <person name="Gallo A."/>
            <person name="Gournas C."/>
            <person name="Habgood R."/>
            <person name="Hainaut M."/>
            <person name="Harispe M.L."/>
            <person name="Henrissat B."/>
            <person name="Hilden K.S."/>
            <person name="Hope R."/>
            <person name="Hossain A."/>
            <person name="Karabika E."/>
            <person name="Karaffa L."/>
            <person name="Karanyi Z."/>
            <person name="Krasevec N."/>
            <person name="Kuo A."/>
            <person name="Kusch H."/>
            <person name="LaButti K."/>
            <person name="Lagendijk E.L."/>
            <person name="Lapidus A."/>
            <person name="Levasseur A."/>
            <person name="Lindquist E."/>
            <person name="Lipzen A."/>
            <person name="Logrieco A.F."/>
            <person name="MacCabe A."/>
            <person name="Maekelae M.R."/>
            <person name="Malavazi I."/>
            <person name="Melin P."/>
            <person name="Meyer V."/>
            <person name="Mielnichuk N."/>
            <person name="Miskei M."/>
            <person name="Molnar A.P."/>
            <person name="Mule G."/>
            <person name="Ngan C.Y."/>
            <person name="Orejas M."/>
            <person name="Orosz E."/>
            <person name="Ouedraogo J.P."/>
            <person name="Overkamp K.M."/>
            <person name="Park H.-S."/>
            <person name="Perrone G."/>
            <person name="Piumi F."/>
            <person name="Punt P.J."/>
            <person name="Ram A.F."/>
            <person name="Ramon A."/>
            <person name="Rauscher S."/>
            <person name="Record E."/>
            <person name="Riano-Pachon D.M."/>
            <person name="Robert V."/>
            <person name="Roehrig J."/>
            <person name="Ruller R."/>
            <person name="Salamov A."/>
            <person name="Salih N.S."/>
            <person name="Samson R.A."/>
            <person name="Sandor E."/>
            <person name="Sanguinetti M."/>
            <person name="Schuetze T."/>
            <person name="Sepcic K."/>
            <person name="Shelest E."/>
            <person name="Sherlock G."/>
            <person name="Sophianopoulou V."/>
            <person name="Squina F.M."/>
            <person name="Sun H."/>
            <person name="Susca A."/>
            <person name="Todd R.B."/>
            <person name="Tsang A."/>
            <person name="Unkles S.E."/>
            <person name="van de Wiele N."/>
            <person name="van Rossen-Uffink D."/>
            <person name="Oliveira J.V."/>
            <person name="Vesth T.C."/>
            <person name="Visser J."/>
            <person name="Yu J.-H."/>
            <person name="Zhou M."/>
            <person name="Andersen M.R."/>
            <person name="Archer D.B."/>
            <person name="Baker S.E."/>
            <person name="Benoit I."/>
            <person name="Brakhage A.A."/>
            <person name="Braus G.H."/>
            <person name="Fischer R."/>
            <person name="Frisvad J.C."/>
            <person name="Goldman G.H."/>
            <person name="Houbraken J."/>
            <person name="Oakley B."/>
            <person name="Pocsi I."/>
            <person name="Scazzocchio C."/>
            <person name="Seiboth B."/>
            <person name="vanKuyk P.A."/>
            <person name="Wortman J."/>
            <person name="Dyer P.S."/>
            <person name="Grigoriev I.V."/>
        </authorList>
    </citation>
    <scope>NUCLEOTIDE SEQUENCE [LARGE SCALE GENOMIC DNA]</scope>
    <source>
        <strain evidence="3">CBS 516.65</strain>
    </source>
</reference>
<sequence length="296" mass="32933">MTVAPSAVYGVPPGPVDLRIATGGSGQSGLLEALAKAFIQFCVDFKGVQPFLVEWYKSDTTFSIENLGNQVADVGITYHAVAEQTAWDDGVIDRVAYAWRDHWMLVGPTDNPAELPENDQSTIYSLLTRLFRAMEKMKHSPRPIKFLSRYDKSAGNIVESLLWASIGQVPWADTPNAWYHMSSKFPFEAIQEAANKGEYTITDKGTYLAVDDETRDKLRVFAEGKDDENDPLLNPAHVLVGKLANNKERANEFVEWIGLEHGGQQVIKDFQKNGMVLYSTIPANVDPLDRTPPTPM</sequence>
<dbReference type="EMBL" id="KV878922">
    <property type="protein sequence ID" value="OJJ79129.1"/>
    <property type="molecule type" value="Genomic_DNA"/>
</dbReference>
<accession>A0A1L9V5I0</accession>
<gene>
    <name evidence="2" type="ORF">ASPGLDRAFT_70357</name>
</gene>
<dbReference type="Pfam" id="PF12849">
    <property type="entry name" value="PBP_like_2"/>
    <property type="match status" value="1"/>
</dbReference>
<protein>
    <recommendedName>
        <fullName evidence="1">PBP domain-containing protein</fullName>
    </recommendedName>
</protein>
<dbReference type="PANTHER" id="PTHR37945:SF1">
    <property type="entry name" value="EXTRACELLULAR TUNGSTATE BINDING PROTEIN"/>
    <property type="match status" value="1"/>
</dbReference>
<dbReference type="OrthoDB" id="10260248at2759"/>
<dbReference type="PANTHER" id="PTHR37945">
    <property type="entry name" value="EXTRACELLULAR TUNGSTATE BINDING PROTEIN"/>
    <property type="match status" value="1"/>
</dbReference>
<feature type="domain" description="PBP" evidence="1">
    <location>
        <begin position="14"/>
        <end position="257"/>
    </location>
</feature>
<dbReference type="InterPro" id="IPR052738">
    <property type="entry name" value="ABC-Tungstate_binding"/>
</dbReference>
<keyword evidence="3" id="KW-1185">Reference proteome</keyword>
<dbReference type="GeneID" id="34465732"/>
<dbReference type="Gene3D" id="3.40.190.10">
    <property type="entry name" value="Periplasmic binding protein-like II"/>
    <property type="match status" value="2"/>
</dbReference>
<dbReference type="SUPFAM" id="SSF53850">
    <property type="entry name" value="Periplasmic binding protein-like II"/>
    <property type="match status" value="1"/>
</dbReference>
<name>A0A1L9V5I0_ASPGL</name>
<evidence type="ECO:0000313" key="2">
    <source>
        <dbReference type="EMBL" id="OJJ79129.1"/>
    </source>
</evidence>
<dbReference type="VEuPathDB" id="FungiDB:ASPGLDRAFT_70357"/>
<dbReference type="Proteomes" id="UP000184300">
    <property type="component" value="Unassembled WGS sequence"/>
</dbReference>
<dbReference type="RefSeq" id="XP_022395827.1">
    <property type="nucleotide sequence ID" value="XM_022549472.1"/>
</dbReference>
<proteinExistence type="predicted"/>
<dbReference type="AlphaFoldDB" id="A0A1L9V5I0"/>
<dbReference type="InterPro" id="IPR024370">
    <property type="entry name" value="PBP_domain"/>
</dbReference>
<evidence type="ECO:0000313" key="3">
    <source>
        <dbReference type="Proteomes" id="UP000184300"/>
    </source>
</evidence>
<dbReference type="STRING" id="1160497.A0A1L9V5I0"/>
<evidence type="ECO:0000259" key="1">
    <source>
        <dbReference type="Pfam" id="PF12849"/>
    </source>
</evidence>
<organism evidence="2 3">
    <name type="scientific">Aspergillus glaucus CBS 516.65</name>
    <dbReference type="NCBI Taxonomy" id="1160497"/>
    <lineage>
        <taxon>Eukaryota</taxon>
        <taxon>Fungi</taxon>
        <taxon>Dikarya</taxon>
        <taxon>Ascomycota</taxon>
        <taxon>Pezizomycotina</taxon>
        <taxon>Eurotiomycetes</taxon>
        <taxon>Eurotiomycetidae</taxon>
        <taxon>Eurotiales</taxon>
        <taxon>Aspergillaceae</taxon>
        <taxon>Aspergillus</taxon>
        <taxon>Aspergillus subgen. Aspergillus</taxon>
    </lineage>
</organism>